<evidence type="ECO:0000256" key="7">
    <source>
        <dbReference type="ARBA" id="ARBA00025634"/>
    </source>
</evidence>
<keyword evidence="5" id="KW-0460">Magnesium</keyword>
<dbReference type="PRINTS" id="PR00095">
    <property type="entry name" value="ANTSNTHASEI"/>
</dbReference>
<evidence type="ECO:0000313" key="12">
    <source>
        <dbReference type="Proteomes" id="UP001589688"/>
    </source>
</evidence>
<evidence type="ECO:0000256" key="3">
    <source>
        <dbReference type="ARBA" id="ARBA00020653"/>
    </source>
</evidence>
<comment type="function">
    <text evidence="7">Part of a heterotetrameric complex that catalyzes the two-step biosynthesis of anthranilate, an intermediate in the biosynthesis of L-tryptophan. In the first step, the glutamine-binding beta subunit (TrpG) of anthranilate synthase (AS) provides the glutamine amidotransferase activity which generates ammonia as a substrate that, along with chorismate, is used in the second step, catalyzed by the large alpha subunit of AS (TrpE) to produce anthranilate. In the absence of TrpG, TrpE can synthesize anthranilate directly from chorismate and high concentrations of ammonia.</text>
</comment>
<dbReference type="Proteomes" id="UP001589688">
    <property type="component" value="Unassembled WGS sequence"/>
</dbReference>
<dbReference type="InterPro" id="IPR019999">
    <property type="entry name" value="Anth_synth_I-like"/>
</dbReference>
<evidence type="ECO:0000256" key="8">
    <source>
        <dbReference type="ARBA" id="ARBA00047683"/>
    </source>
</evidence>
<gene>
    <name evidence="11" type="ORF">ACFFK8_04055</name>
</gene>
<dbReference type="Pfam" id="PF00425">
    <property type="entry name" value="Chorismate_bind"/>
    <property type="match status" value="1"/>
</dbReference>
<evidence type="ECO:0000256" key="4">
    <source>
        <dbReference type="ARBA" id="ARBA00022723"/>
    </source>
</evidence>
<reference evidence="11 12" key="1">
    <citation type="submission" date="2024-09" db="EMBL/GenBank/DDBJ databases">
        <authorList>
            <person name="Sun Q."/>
            <person name="Mori K."/>
        </authorList>
    </citation>
    <scope>NUCLEOTIDE SEQUENCE [LARGE SCALE GENOMIC DNA]</scope>
    <source>
        <strain evidence="11 12">ATCC 51272</strain>
    </source>
</reference>
<proteinExistence type="predicted"/>
<dbReference type="RefSeq" id="WP_044249152.1">
    <property type="nucleotide sequence ID" value="NZ_JADU01000036.1"/>
</dbReference>
<organism evidence="11 12">
    <name type="scientific">Hallella seregens ATCC 51272</name>
    <dbReference type="NCBI Taxonomy" id="1336250"/>
    <lineage>
        <taxon>Bacteria</taxon>
        <taxon>Pseudomonadati</taxon>
        <taxon>Bacteroidota</taxon>
        <taxon>Bacteroidia</taxon>
        <taxon>Bacteroidales</taxon>
        <taxon>Prevotellaceae</taxon>
        <taxon>Hallella</taxon>
    </lineage>
</organism>
<evidence type="ECO:0000259" key="10">
    <source>
        <dbReference type="Pfam" id="PF04715"/>
    </source>
</evidence>
<dbReference type="Gene3D" id="3.60.120.10">
    <property type="entry name" value="Anthranilate synthase"/>
    <property type="match status" value="1"/>
</dbReference>
<sequence>MELRQMTNDTTPQGFSYHAVARKILADLYTPVGVYMRLRDLYPQSALMESSDYHATDNARSFIGCHPMASIAVSHGRVTCSWPDGTMLDEPLPQPAPGRGEACKQAVAEAFGRFMGRFRVTGERADCCGLYGFTSFNAVRYFENIEVKDTTMAENDAPDICYIMYRDLLVFDHFNNTLTLVTLVPAGGDTADGIRTAGPDDAAEAQGNAQLDALEKAINRANVKPYGFRPVGEATSTLTDEEHKANVRRCVRHCLRGDVFQIVVSRRFVQRFEGDDFKLYRALRSVNPSPYLFYFDFGGFRIFGSSPETHCRIEAGRACIDPIAGTTRRTGNPEADRRNAEFLRSDPKENAEHVMLVDLARNDLSRSCRDVKVDFYKDMQFYSHVIHLVSRVSGTLRPGADPIRAFFDTFPAGTLSGAPKVRAMQLITEMEPHNRGAYGGCIGFIGLNGDLNQAIVIRTFIARNGELWFQAGSGVVARSDAQYELEECNNKLGALVKAIRIAEKV</sequence>
<dbReference type="InterPro" id="IPR006805">
    <property type="entry name" value="Anth_synth_I_N"/>
</dbReference>
<dbReference type="Pfam" id="PF04715">
    <property type="entry name" value="Anth_synt_I_N"/>
    <property type="match status" value="1"/>
</dbReference>
<feature type="domain" description="Chorismate-utilising enzyme C-terminal" evidence="9">
    <location>
        <begin position="240"/>
        <end position="491"/>
    </location>
</feature>
<dbReference type="PANTHER" id="PTHR11236:SF48">
    <property type="entry name" value="ISOCHORISMATE SYNTHASE MENF"/>
    <property type="match status" value="1"/>
</dbReference>
<dbReference type="InterPro" id="IPR005801">
    <property type="entry name" value="ADC_synthase"/>
</dbReference>
<evidence type="ECO:0000256" key="6">
    <source>
        <dbReference type="ARBA" id="ARBA00023239"/>
    </source>
</evidence>
<evidence type="ECO:0000256" key="5">
    <source>
        <dbReference type="ARBA" id="ARBA00022842"/>
    </source>
</evidence>
<evidence type="ECO:0000256" key="1">
    <source>
        <dbReference type="ARBA" id="ARBA00001946"/>
    </source>
</evidence>
<comment type="catalytic activity">
    <reaction evidence="8">
        <text>chorismate + L-glutamine = anthranilate + pyruvate + L-glutamate + H(+)</text>
        <dbReference type="Rhea" id="RHEA:21732"/>
        <dbReference type="ChEBI" id="CHEBI:15361"/>
        <dbReference type="ChEBI" id="CHEBI:15378"/>
        <dbReference type="ChEBI" id="CHEBI:16567"/>
        <dbReference type="ChEBI" id="CHEBI:29748"/>
        <dbReference type="ChEBI" id="CHEBI:29985"/>
        <dbReference type="ChEBI" id="CHEBI:58359"/>
        <dbReference type="EC" id="4.1.3.27"/>
    </reaction>
</comment>
<comment type="subunit">
    <text evidence="2">Heterotetramer consisting of two non-identical subunits: a beta subunit (TrpG) and a large alpha subunit (TrpE).</text>
</comment>
<comment type="cofactor">
    <cofactor evidence="1">
        <name>Mg(2+)</name>
        <dbReference type="ChEBI" id="CHEBI:18420"/>
    </cofactor>
</comment>
<dbReference type="EMBL" id="JBHLZF010000001">
    <property type="protein sequence ID" value="MFB9897007.1"/>
    <property type="molecule type" value="Genomic_DNA"/>
</dbReference>
<dbReference type="InterPro" id="IPR015890">
    <property type="entry name" value="Chorismate_C"/>
</dbReference>
<keyword evidence="6" id="KW-0456">Lyase</keyword>
<name>A0ABV5ZI08_9BACT</name>
<keyword evidence="12" id="KW-1185">Reference proteome</keyword>
<accession>A0ABV5ZI08</accession>
<protein>
    <recommendedName>
        <fullName evidence="3">Anthranilate synthase component 1</fullName>
    </recommendedName>
</protein>
<keyword evidence="4" id="KW-0479">Metal-binding</keyword>
<dbReference type="PANTHER" id="PTHR11236">
    <property type="entry name" value="AMINOBENZOATE/ANTHRANILATE SYNTHASE"/>
    <property type="match status" value="1"/>
</dbReference>
<evidence type="ECO:0000313" key="11">
    <source>
        <dbReference type="EMBL" id="MFB9897007.1"/>
    </source>
</evidence>
<comment type="caution">
    <text evidence="11">The sequence shown here is derived from an EMBL/GenBank/DDBJ whole genome shotgun (WGS) entry which is preliminary data.</text>
</comment>
<feature type="domain" description="Anthranilate synthase component I N-terminal" evidence="10">
    <location>
        <begin position="27"/>
        <end position="180"/>
    </location>
</feature>
<evidence type="ECO:0000259" key="9">
    <source>
        <dbReference type="Pfam" id="PF00425"/>
    </source>
</evidence>
<evidence type="ECO:0000256" key="2">
    <source>
        <dbReference type="ARBA" id="ARBA00011575"/>
    </source>
</evidence>
<dbReference type="SUPFAM" id="SSF56322">
    <property type="entry name" value="ADC synthase"/>
    <property type="match status" value="1"/>
</dbReference>